<protein>
    <submittedName>
        <fullName evidence="4">Response regulator receiver modulated diguanylate phosphodiesterase</fullName>
    </submittedName>
</protein>
<keyword evidence="5" id="KW-1185">Reference proteome</keyword>
<dbReference type="eggNOG" id="COG0784">
    <property type="taxonomic scope" value="Bacteria"/>
</dbReference>
<evidence type="ECO:0000256" key="1">
    <source>
        <dbReference type="PROSITE-ProRule" id="PRU00169"/>
    </source>
</evidence>
<dbReference type="PROSITE" id="PS50883">
    <property type="entry name" value="EAL"/>
    <property type="match status" value="1"/>
</dbReference>
<dbReference type="SMART" id="SM00052">
    <property type="entry name" value="EAL"/>
    <property type="match status" value="1"/>
</dbReference>
<dbReference type="PROSITE" id="PS50110">
    <property type="entry name" value="RESPONSE_REGULATORY"/>
    <property type="match status" value="1"/>
</dbReference>
<dbReference type="PANTHER" id="PTHR33121:SF70">
    <property type="entry name" value="SIGNALING PROTEIN YKOW"/>
    <property type="match status" value="1"/>
</dbReference>
<dbReference type="HOGENOM" id="CLU_000445_70_50_6"/>
<dbReference type="SUPFAM" id="SSF52172">
    <property type="entry name" value="CheY-like"/>
    <property type="match status" value="1"/>
</dbReference>
<gene>
    <name evidence="4" type="ordered locus">Mar181_3465</name>
</gene>
<dbReference type="InterPro" id="IPR001633">
    <property type="entry name" value="EAL_dom"/>
</dbReference>
<dbReference type="Pfam" id="PF00563">
    <property type="entry name" value="EAL"/>
    <property type="match status" value="1"/>
</dbReference>
<evidence type="ECO:0000259" key="2">
    <source>
        <dbReference type="PROSITE" id="PS50110"/>
    </source>
</evidence>
<sequence length="731" mass="82708">MDSPSHFDSTMLMPIPKEVCKVLSVEDDADYQMALMNSLSTLQYDGKRVEFLKASSASEAAVVIAKNPDIALIFLDLSMETDQAGLGLVGTIREVIGNDLVRIVLLTGHPGMKPTDNLIGQYDIEDCWCKSDLTQVHLQTIVVSTIRTWEHLLVMQEARHSMRLLLFSCQRLSSKKDMLEYARAILEEISRLLKIVQGGMACFVNSEHEKIEDALIVAANGEYSSYVHQLASTAIKDETLIEAACQTSLTKKHAFLDGFSVLYFSNKEFEGRDYIVIVKFNRNLTINEVNLLQVLCENISVGFRNVALNSKLSELAYIEPISGIHNKSWLVREIRHMFAWEREKAKLLMLHVEDLAYTESVLGTKYCDQLTLSLYEYLCDFFDNSVDVALFERDTIVMVIYDSKDYHEANLEQVIHPSVTVEDAIHSLDLTISLVNFADFPNYEAEQLVSVGKSTLERAKYEGVSFLAFSEELASAMFGRYELLKELREVILQDDIDVYFQPKVALLDQTLIGFEALARWKNKSGNFVSPEQFIALAESCGLVDKLDRQILRKTCKAINELKSIGISVPISVNVAGNEISRPNYFEQFSAILREENIDNNLIELEITESQFIKEKTTINRHLDTLKEIGVRVNIDDFGTGYSSLTYLSTLSVSTIKIDHSFVWRMEDSEKDWKILKMIIELGHSLGLDVIAEGIETEQQKAHLLTLGCEHGQGYLFAKPMPLSEVMVWVKP</sequence>
<dbReference type="PANTHER" id="PTHR33121">
    <property type="entry name" value="CYCLIC DI-GMP PHOSPHODIESTERASE PDEF"/>
    <property type="match status" value="1"/>
</dbReference>
<dbReference type="InterPro" id="IPR035919">
    <property type="entry name" value="EAL_sf"/>
</dbReference>
<dbReference type="InterPro" id="IPR011006">
    <property type="entry name" value="CheY-like_superfamily"/>
</dbReference>
<dbReference type="OrthoDB" id="9813903at2"/>
<feature type="domain" description="Response regulatory" evidence="2">
    <location>
        <begin position="21"/>
        <end position="145"/>
    </location>
</feature>
<dbReference type="Gene3D" id="3.30.70.270">
    <property type="match status" value="1"/>
</dbReference>
<dbReference type="GO" id="GO:0071111">
    <property type="term" value="F:cyclic-guanylate-specific phosphodiesterase activity"/>
    <property type="evidence" value="ECO:0007669"/>
    <property type="project" value="InterPro"/>
</dbReference>
<evidence type="ECO:0000313" key="4">
    <source>
        <dbReference type="EMBL" id="AEF56481.1"/>
    </source>
</evidence>
<dbReference type="Gene3D" id="3.20.20.450">
    <property type="entry name" value="EAL domain"/>
    <property type="match status" value="1"/>
</dbReference>
<dbReference type="eggNOG" id="COG2200">
    <property type="taxonomic scope" value="Bacteria"/>
</dbReference>
<dbReference type="InterPro" id="IPR043128">
    <property type="entry name" value="Rev_trsase/Diguanyl_cyclase"/>
</dbReference>
<keyword evidence="1" id="KW-0597">Phosphoprotein</keyword>
<accession>F6CV61</accession>
<dbReference type="EMBL" id="CP002771">
    <property type="protein sequence ID" value="AEF56481.1"/>
    <property type="molecule type" value="Genomic_DNA"/>
</dbReference>
<reference evidence="4 5" key="1">
    <citation type="journal article" date="2012" name="Stand. Genomic Sci.">
        <title>Complete genome sequence of Marinomonas posidonica type strain (IVIA-Po-181(T)).</title>
        <authorList>
            <person name="Lucas-Elio P."/>
            <person name="Goodwin L."/>
            <person name="Woyke T."/>
            <person name="Pitluck S."/>
            <person name="Nolan M."/>
            <person name="Kyrpides N.C."/>
            <person name="Detter J.C."/>
            <person name="Copeland A."/>
            <person name="Lu M."/>
            <person name="Bruce D."/>
            <person name="Detter C."/>
            <person name="Tapia R."/>
            <person name="Han S."/>
            <person name="Land M.L."/>
            <person name="Ivanova N."/>
            <person name="Mikhailova N."/>
            <person name="Johnston A.W."/>
            <person name="Sanchez-Amat A."/>
        </authorList>
    </citation>
    <scope>NUCLEOTIDE SEQUENCE [LARGE SCALE GENOMIC DNA]</scope>
    <source>
        <strain evidence="5">CECT 7376 / NCIMB 14433 / IVIA-Po-181</strain>
    </source>
</reference>
<evidence type="ECO:0000259" key="3">
    <source>
        <dbReference type="PROSITE" id="PS50883"/>
    </source>
</evidence>
<feature type="domain" description="EAL" evidence="3">
    <location>
        <begin position="480"/>
        <end position="731"/>
    </location>
</feature>
<dbReference type="InterPro" id="IPR001789">
    <property type="entry name" value="Sig_transdc_resp-reg_receiver"/>
</dbReference>
<dbReference type="SMART" id="SM00448">
    <property type="entry name" value="REC"/>
    <property type="match status" value="1"/>
</dbReference>
<feature type="modified residue" description="4-aspartylphosphate" evidence="1">
    <location>
        <position position="76"/>
    </location>
</feature>
<name>F6CV61_MARPP</name>
<dbReference type="AlphaFoldDB" id="F6CV61"/>
<dbReference type="KEGG" id="mpc:Mar181_3465"/>
<dbReference type="InterPro" id="IPR050706">
    <property type="entry name" value="Cyclic-di-GMP_PDE-like"/>
</dbReference>
<proteinExistence type="predicted"/>
<dbReference type="Proteomes" id="UP000009230">
    <property type="component" value="Chromosome"/>
</dbReference>
<organism evidence="4 5">
    <name type="scientific">Marinomonas posidonica (strain CECT 7376 / NCIMB 14433 / IVIA-Po-181)</name>
    <dbReference type="NCBI Taxonomy" id="491952"/>
    <lineage>
        <taxon>Bacteria</taxon>
        <taxon>Pseudomonadati</taxon>
        <taxon>Pseudomonadota</taxon>
        <taxon>Gammaproteobacteria</taxon>
        <taxon>Oceanospirillales</taxon>
        <taxon>Oceanospirillaceae</taxon>
        <taxon>Marinomonas</taxon>
    </lineage>
</organism>
<dbReference type="Pfam" id="PF11849">
    <property type="entry name" value="DUF3369"/>
    <property type="match status" value="1"/>
</dbReference>
<dbReference type="STRING" id="491952.Mar181_3465"/>
<dbReference type="SUPFAM" id="SSF141868">
    <property type="entry name" value="EAL domain-like"/>
    <property type="match status" value="1"/>
</dbReference>
<dbReference type="CDD" id="cd01948">
    <property type="entry name" value="EAL"/>
    <property type="match status" value="1"/>
</dbReference>
<dbReference type="GO" id="GO:0000160">
    <property type="term" value="P:phosphorelay signal transduction system"/>
    <property type="evidence" value="ECO:0007669"/>
    <property type="project" value="InterPro"/>
</dbReference>
<dbReference type="RefSeq" id="WP_013797947.1">
    <property type="nucleotide sequence ID" value="NC_015559.1"/>
</dbReference>
<evidence type="ECO:0000313" key="5">
    <source>
        <dbReference type="Proteomes" id="UP000009230"/>
    </source>
</evidence>
<dbReference type="InterPro" id="IPR021800">
    <property type="entry name" value="DUF3369"/>
</dbReference>
<dbReference type="Gene3D" id="3.40.50.2300">
    <property type="match status" value="1"/>
</dbReference>